<accession>A0A646QW68</accession>
<reference evidence="1 2" key="1">
    <citation type="journal article" date="2019" name="mSystems">
        <title>Diverse, abundant and novel viruses infecting the marine abundant Roseobacter RCA lineage.</title>
        <authorList>
            <person name="Zhang Z.F."/>
            <person name="Chen F."/>
            <person name="Chu X."/>
            <person name="Zhang H."/>
            <person name="Luo H.W."/>
            <person name="Zhai Z.Q."/>
            <person name="Yang M.Y."/>
            <person name="Zhao Y.L."/>
        </authorList>
    </citation>
    <scope>NUCLEOTIDE SEQUENCE [LARGE SCALE GENOMIC DNA]</scope>
</reference>
<evidence type="ECO:0000313" key="2">
    <source>
        <dbReference type="Proteomes" id="UP000424671"/>
    </source>
</evidence>
<sequence>MDFSNQATEYKPVAVSESLQPTSVTQTTLGSVEAKGYDTLFGNFESKETPFKGFKVSNQTVGQLIDFSQPSGEYGKYVKPRLPSTTVAAKKGLTSTPMGKYQIVGSTLRDLVKRMNLPKDTVFNKATQDSMFLFLAKENIAKGKTMSQKRNNLRSIWEGFKKVDDKTLDALIAEVGS</sequence>
<organism evidence="1 2">
    <name type="scientific">Roseobacter phage CRP-4</name>
    <dbReference type="NCBI Taxonomy" id="2559283"/>
    <lineage>
        <taxon>Viruses</taxon>
        <taxon>Duplodnaviria</taxon>
        <taxon>Heunggongvirae</taxon>
        <taxon>Uroviricota</taxon>
        <taxon>Caudoviricetes</taxon>
        <taxon>Zobellviridae</taxon>
        <taxon>Cobavirinae</taxon>
        <taxon>Veravirus</taxon>
    </lineage>
</organism>
<dbReference type="InterPro" id="IPR023346">
    <property type="entry name" value="Lysozyme-like_dom_sf"/>
</dbReference>
<name>A0A646QW68_9CAUD</name>
<dbReference type="EMBL" id="MK613346">
    <property type="protein sequence ID" value="QBQ72646.1"/>
    <property type="molecule type" value="Genomic_DNA"/>
</dbReference>
<proteinExistence type="predicted"/>
<dbReference type="Gene3D" id="1.10.530.10">
    <property type="match status" value="1"/>
</dbReference>
<dbReference type="SUPFAM" id="SSF53955">
    <property type="entry name" value="Lysozyme-like"/>
    <property type="match status" value="1"/>
</dbReference>
<dbReference type="Proteomes" id="UP000424671">
    <property type="component" value="Segment"/>
</dbReference>
<protein>
    <submittedName>
        <fullName evidence="1">Uncharacterized protein</fullName>
    </submittedName>
</protein>
<evidence type="ECO:0000313" key="1">
    <source>
        <dbReference type="EMBL" id="QBQ72646.1"/>
    </source>
</evidence>
<gene>
    <name evidence="1" type="ORF">CRP4_gp37</name>
</gene>